<protein>
    <submittedName>
        <fullName evidence="1">Uncharacterized protein</fullName>
    </submittedName>
</protein>
<evidence type="ECO:0000313" key="2">
    <source>
        <dbReference type="Proteomes" id="UP000298653"/>
    </source>
</evidence>
<accession>A0A4P8IDK0</accession>
<dbReference type="EMBL" id="CP040058">
    <property type="protein sequence ID" value="QCP33833.1"/>
    <property type="molecule type" value="Genomic_DNA"/>
</dbReference>
<gene>
    <name evidence="1" type="ORF">AR1Y2_0379</name>
</gene>
<organism evidence="1 2">
    <name type="scientific">Anaerostipes rhamnosivorans</name>
    <dbReference type="NCBI Taxonomy" id="1229621"/>
    <lineage>
        <taxon>Bacteria</taxon>
        <taxon>Bacillati</taxon>
        <taxon>Bacillota</taxon>
        <taxon>Clostridia</taxon>
        <taxon>Lachnospirales</taxon>
        <taxon>Lachnospiraceae</taxon>
        <taxon>Anaerostipes</taxon>
    </lineage>
</organism>
<proteinExistence type="predicted"/>
<dbReference type="Proteomes" id="UP000298653">
    <property type="component" value="Chromosome"/>
</dbReference>
<dbReference type="AlphaFoldDB" id="A0A4P8IDK0"/>
<sequence length="100" mass="12085">MHFHIKSDRVSKYEGRKKHIIHTQRRKKLPDNRHLFYCCNESIAILKSYHSFTQIREKEGEVDFSFFKDGCVIFTTIIHENMYLGDQKLFNNLLYKKDSK</sequence>
<evidence type="ECO:0000313" key="1">
    <source>
        <dbReference type="EMBL" id="QCP33833.1"/>
    </source>
</evidence>
<keyword evidence="2" id="KW-1185">Reference proteome</keyword>
<reference evidence="1 2" key="1">
    <citation type="submission" date="2019-05" db="EMBL/GenBank/DDBJ databases">
        <title>Complete genome sequencing of Anaerostipes rhamnosivorans.</title>
        <authorList>
            <person name="Bui T.P.N."/>
            <person name="de Vos W.M."/>
        </authorList>
    </citation>
    <scope>NUCLEOTIDE SEQUENCE [LARGE SCALE GENOMIC DNA]</scope>
    <source>
        <strain evidence="1 2">1y2</strain>
    </source>
</reference>
<dbReference type="KEGG" id="arf:AR1Y2_0379"/>
<name>A0A4P8IDK0_9FIRM</name>